<evidence type="ECO:0000313" key="3">
    <source>
        <dbReference type="EMBL" id="OGG92984.1"/>
    </source>
</evidence>
<dbReference type="Proteomes" id="UP000176867">
    <property type="component" value="Unassembled WGS sequence"/>
</dbReference>
<feature type="transmembrane region" description="Helical" evidence="2">
    <location>
        <begin position="104"/>
        <end position="125"/>
    </location>
</feature>
<reference evidence="3 4" key="1">
    <citation type="journal article" date="2016" name="Nat. Commun.">
        <title>Thousands of microbial genomes shed light on interconnected biogeochemical processes in an aquifer system.</title>
        <authorList>
            <person name="Anantharaman K."/>
            <person name="Brown C.T."/>
            <person name="Hug L.A."/>
            <person name="Sharon I."/>
            <person name="Castelle C.J."/>
            <person name="Probst A.J."/>
            <person name="Thomas B.C."/>
            <person name="Singh A."/>
            <person name="Wilkins M.J."/>
            <person name="Karaoz U."/>
            <person name="Brodie E.L."/>
            <person name="Williams K.H."/>
            <person name="Hubbard S.S."/>
            <person name="Banfield J.F."/>
        </authorList>
    </citation>
    <scope>NUCLEOTIDE SEQUENCE [LARGE SCALE GENOMIC DNA]</scope>
</reference>
<keyword evidence="2" id="KW-1133">Transmembrane helix</keyword>
<protein>
    <submittedName>
        <fullName evidence="3">Uncharacterized protein</fullName>
    </submittedName>
</protein>
<evidence type="ECO:0000313" key="4">
    <source>
        <dbReference type="Proteomes" id="UP000176867"/>
    </source>
</evidence>
<proteinExistence type="predicted"/>
<dbReference type="AlphaFoldDB" id="A0A1F6G4E1"/>
<keyword evidence="2" id="KW-0812">Transmembrane</keyword>
<evidence type="ECO:0000256" key="2">
    <source>
        <dbReference type="SAM" id="Phobius"/>
    </source>
</evidence>
<dbReference type="EMBL" id="MFMU01000014">
    <property type="protein sequence ID" value="OGG92984.1"/>
    <property type="molecule type" value="Genomic_DNA"/>
</dbReference>
<feature type="region of interest" description="Disordered" evidence="1">
    <location>
        <begin position="29"/>
        <end position="51"/>
    </location>
</feature>
<organism evidence="3 4">
    <name type="scientific">Candidatus Kaiserbacteria bacterium RIFOXYD1_FULL_47_14</name>
    <dbReference type="NCBI Taxonomy" id="1798533"/>
    <lineage>
        <taxon>Bacteria</taxon>
        <taxon>Candidatus Kaiseribacteriota</taxon>
    </lineage>
</organism>
<comment type="caution">
    <text evidence="3">The sequence shown here is derived from an EMBL/GenBank/DDBJ whole genome shotgun (WGS) entry which is preliminary data.</text>
</comment>
<dbReference type="STRING" id="1798533.A2609_01990"/>
<name>A0A1F6G4E1_9BACT</name>
<evidence type="ECO:0000256" key="1">
    <source>
        <dbReference type="SAM" id="MobiDB-lite"/>
    </source>
</evidence>
<sequence>MDDATPKKYIRTFASDIATLKSGGTPDLAPLRPAVSSGEGGLVESKSAPASMHEPIPVPLETYASDFSDRMKATHASTATVLAAEQDAMYTSPQEESRFSRKDFVYIFAGILLLVAGGFGAYFAYVHYLSTNAPVISAPIIFAPIFVDEKEQISGTGAALLSAIEQSVNRPLSSGTIRLLYTENATVSTSSPQATAGNSIFSMLRIPAPDIFLRNLQGTNSMTGVVNISGNQSPFFILSVASYGDTFSGMLSWEPSLTSDLGTLFPSFAESFGGQASSSVIATTIATTTTATTTSATATSSLSGSMLLSASTTPKTPVFVAGFRDEIVNNHDVRVYRDTENRSILLYGYWNQSTLIIARDPSAFSEIMLRLASSRSMTQ</sequence>
<accession>A0A1F6G4E1</accession>
<keyword evidence="2" id="KW-0472">Membrane</keyword>
<gene>
    <name evidence="3" type="ORF">A2609_01990</name>
</gene>